<reference evidence="2" key="1">
    <citation type="journal article" date="2020" name="mSystems">
        <title>Genome- and Community-Level Interaction Insights into Carbon Utilization and Element Cycling Functions of Hydrothermarchaeota in Hydrothermal Sediment.</title>
        <authorList>
            <person name="Zhou Z."/>
            <person name="Liu Y."/>
            <person name="Xu W."/>
            <person name="Pan J."/>
            <person name="Luo Z.H."/>
            <person name="Li M."/>
        </authorList>
    </citation>
    <scope>NUCLEOTIDE SEQUENCE [LARGE SCALE GENOMIC DNA]</scope>
    <source>
        <strain evidence="2">SpSt-1257</strain>
    </source>
</reference>
<dbReference type="Proteomes" id="UP000885621">
    <property type="component" value="Unassembled WGS sequence"/>
</dbReference>
<dbReference type="AlphaFoldDB" id="A0A832D976"/>
<organism evidence="2">
    <name type="scientific">Sulfurihydrogenibium azorense</name>
    <dbReference type="NCBI Taxonomy" id="309806"/>
    <lineage>
        <taxon>Bacteria</taxon>
        <taxon>Pseudomonadati</taxon>
        <taxon>Aquificota</taxon>
        <taxon>Aquificia</taxon>
        <taxon>Aquificales</taxon>
        <taxon>Hydrogenothermaceae</taxon>
        <taxon>Sulfurihydrogenibium</taxon>
    </lineage>
</organism>
<gene>
    <name evidence="2" type="ORF">ENO34_00135</name>
</gene>
<evidence type="ECO:0000259" key="1">
    <source>
        <dbReference type="SMART" id="SM00849"/>
    </source>
</evidence>
<dbReference type="PANTHER" id="PTHR42951:SF20">
    <property type="entry name" value="BETA LACTAMASE"/>
    <property type="match status" value="1"/>
</dbReference>
<dbReference type="EMBL" id="DSFC01000006">
    <property type="protein sequence ID" value="HEV08793.1"/>
    <property type="molecule type" value="Genomic_DNA"/>
</dbReference>
<dbReference type="InterPro" id="IPR036866">
    <property type="entry name" value="RibonucZ/Hydroxyglut_hydro"/>
</dbReference>
<dbReference type="SUPFAM" id="SSF56281">
    <property type="entry name" value="Metallo-hydrolase/oxidoreductase"/>
    <property type="match status" value="1"/>
</dbReference>
<dbReference type="InterPro" id="IPR050855">
    <property type="entry name" value="NDM-1-like"/>
</dbReference>
<comment type="caution">
    <text evidence="2">The sequence shown here is derived from an EMBL/GenBank/DDBJ whole genome shotgun (WGS) entry which is preliminary data.</text>
</comment>
<proteinExistence type="predicted"/>
<dbReference type="Gene3D" id="3.60.15.10">
    <property type="entry name" value="Ribonuclease Z/Hydroxyacylglutathione hydrolase-like"/>
    <property type="match status" value="1"/>
</dbReference>
<dbReference type="CDD" id="cd16282">
    <property type="entry name" value="metallo-hydrolase-like_MBL-fold"/>
    <property type="match status" value="1"/>
</dbReference>
<dbReference type="InterPro" id="IPR001279">
    <property type="entry name" value="Metallo-B-lactamas"/>
</dbReference>
<dbReference type="PANTHER" id="PTHR42951">
    <property type="entry name" value="METALLO-BETA-LACTAMASE DOMAIN-CONTAINING"/>
    <property type="match status" value="1"/>
</dbReference>
<dbReference type="Pfam" id="PF00753">
    <property type="entry name" value="Lactamase_B"/>
    <property type="match status" value="1"/>
</dbReference>
<dbReference type="SMART" id="SM00849">
    <property type="entry name" value="Lactamase_B"/>
    <property type="match status" value="1"/>
</dbReference>
<name>A0A832D976_9AQUI</name>
<sequence length="307" mass="35727">MFKRIFFLLFIFISTSFAMELKEFHKNMYMVRGVDGLPSLENKGFMSNAYAILTKEGWVVIDSLSTPELSKEFYKELMKVKKAPVKYLIITHYHPDHWYGASTFKEAGATVIAHKNLNEFYKSPESKMVLEESNKRFGGLYKSVKLIPADIEITDKKEIQVGEYKISIISMTPAHTNNDIVVFIPDEKVLFAGDLVYINRIPFAGDRGASFKNWLKVLKEMENLNPKIILGGHNEPMDQSAIKFTYEYLQYTRDTVKKLKEQGKSIDEIKNYINQNSPYKKYVMYDVFNDPNVYKIYNDLDLEDFEQ</sequence>
<accession>A0A832D976</accession>
<evidence type="ECO:0000313" key="2">
    <source>
        <dbReference type="EMBL" id="HEV08793.1"/>
    </source>
</evidence>
<feature type="domain" description="Metallo-beta-lactamase" evidence="1">
    <location>
        <begin position="46"/>
        <end position="233"/>
    </location>
</feature>
<protein>
    <submittedName>
        <fullName evidence="2">MBL fold metallo-hydrolase</fullName>
    </submittedName>
</protein>